<proteinExistence type="predicted"/>
<gene>
    <name evidence="1" type="ORF">F2Q70_00030322</name>
</gene>
<dbReference type="AlphaFoldDB" id="A0A8S9FJF7"/>
<organism evidence="1">
    <name type="scientific">Brassica cretica</name>
    <name type="common">Mustard</name>
    <dbReference type="NCBI Taxonomy" id="69181"/>
    <lineage>
        <taxon>Eukaryota</taxon>
        <taxon>Viridiplantae</taxon>
        <taxon>Streptophyta</taxon>
        <taxon>Embryophyta</taxon>
        <taxon>Tracheophyta</taxon>
        <taxon>Spermatophyta</taxon>
        <taxon>Magnoliopsida</taxon>
        <taxon>eudicotyledons</taxon>
        <taxon>Gunneridae</taxon>
        <taxon>Pentapetalae</taxon>
        <taxon>rosids</taxon>
        <taxon>malvids</taxon>
        <taxon>Brassicales</taxon>
        <taxon>Brassicaceae</taxon>
        <taxon>Brassiceae</taxon>
        <taxon>Brassica</taxon>
    </lineage>
</organism>
<accession>A0A8S9FJF7</accession>
<dbReference type="EMBL" id="QGKY02002305">
    <property type="protein sequence ID" value="KAF2533341.1"/>
    <property type="molecule type" value="Genomic_DNA"/>
</dbReference>
<comment type="caution">
    <text evidence="1">The sequence shown here is derived from an EMBL/GenBank/DDBJ whole genome shotgun (WGS) entry which is preliminary data.</text>
</comment>
<evidence type="ECO:0000313" key="1">
    <source>
        <dbReference type="EMBL" id="KAF2533341.1"/>
    </source>
</evidence>
<protein>
    <submittedName>
        <fullName evidence="1">Uncharacterized protein</fullName>
    </submittedName>
</protein>
<reference evidence="1" key="1">
    <citation type="submission" date="2019-12" db="EMBL/GenBank/DDBJ databases">
        <title>Genome sequencing and annotation of Brassica cretica.</title>
        <authorList>
            <person name="Studholme D.J."/>
            <person name="Sarris P.F."/>
        </authorList>
    </citation>
    <scope>NUCLEOTIDE SEQUENCE</scope>
    <source>
        <strain evidence="1">PFS-102/07</strain>
        <tissue evidence="1">Leaf</tissue>
    </source>
</reference>
<sequence length="106" mass="12115">MANLTNIQLTTRKENSWEGKKTMGITSQYPLRLNTDGFQIRLSETIPSPGVQDQRNDCCRCIFSVTPAPEVSRGRQHQFQKEILIPTNPSHRSRDWSSPVIPFCLL</sequence>
<name>A0A8S9FJF7_BRACR</name>